<protein>
    <submittedName>
        <fullName evidence="1">Uncharacterized protein</fullName>
    </submittedName>
</protein>
<dbReference type="Proteomes" id="UP000030671">
    <property type="component" value="Unassembled WGS sequence"/>
</dbReference>
<dbReference type="KEGG" id="hir:HETIRDRAFT_324231"/>
<sequence length="106" mass="11788">MDNSDTCLAFFQPYEAREYPIGYYSFSGLPPAWTTPNIDSGNGNIAIDIPIIQPQVTLPTRWDAVLIRTVERVYSLCTAIVLVVMSGRDPIPSQDSKDRQHSISAN</sequence>
<evidence type="ECO:0000313" key="1">
    <source>
        <dbReference type="EMBL" id="ETW78565.1"/>
    </source>
</evidence>
<keyword evidence="2" id="KW-1185">Reference proteome</keyword>
<dbReference type="AlphaFoldDB" id="W4JZP8"/>
<reference evidence="1 2" key="1">
    <citation type="journal article" date="2012" name="New Phytol.">
        <title>Insight into trade-off between wood decay and parasitism from the genome of a fungal forest pathogen.</title>
        <authorList>
            <person name="Olson A."/>
            <person name="Aerts A."/>
            <person name="Asiegbu F."/>
            <person name="Belbahri L."/>
            <person name="Bouzid O."/>
            <person name="Broberg A."/>
            <person name="Canback B."/>
            <person name="Coutinho P.M."/>
            <person name="Cullen D."/>
            <person name="Dalman K."/>
            <person name="Deflorio G."/>
            <person name="van Diepen L.T."/>
            <person name="Dunand C."/>
            <person name="Duplessis S."/>
            <person name="Durling M."/>
            <person name="Gonthier P."/>
            <person name="Grimwood J."/>
            <person name="Fossdal C.G."/>
            <person name="Hansson D."/>
            <person name="Henrissat B."/>
            <person name="Hietala A."/>
            <person name="Himmelstrand K."/>
            <person name="Hoffmeister D."/>
            <person name="Hogberg N."/>
            <person name="James T.Y."/>
            <person name="Karlsson M."/>
            <person name="Kohler A."/>
            <person name="Kues U."/>
            <person name="Lee Y.H."/>
            <person name="Lin Y.C."/>
            <person name="Lind M."/>
            <person name="Lindquist E."/>
            <person name="Lombard V."/>
            <person name="Lucas S."/>
            <person name="Lunden K."/>
            <person name="Morin E."/>
            <person name="Murat C."/>
            <person name="Park J."/>
            <person name="Raffaello T."/>
            <person name="Rouze P."/>
            <person name="Salamov A."/>
            <person name="Schmutz J."/>
            <person name="Solheim H."/>
            <person name="Stahlberg J."/>
            <person name="Velez H."/>
            <person name="de Vries R.P."/>
            <person name="Wiebenga A."/>
            <person name="Woodward S."/>
            <person name="Yakovlev I."/>
            <person name="Garbelotto M."/>
            <person name="Martin F."/>
            <person name="Grigoriev I.V."/>
            <person name="Stenlid J."/>
        </authorList>
    </citation>
    <scope>NUCLEOTIDE SEQUENCE [LARGE SCALE GENOMIC DNA]</scope>
    <source>
        <strain evidence="1 2">TC 32-1</strain>
    </source>
</reference>
<dbReference type="HOGENOM" id="CLU_2223606_0_0_1"/>
<organism evidence="1 2">
    <name type="scientific">Heterobasidion irregulare (strain TC 32-1)</name>
    <dbReference type="NCBI Taxonomy" id="747525"/>
    <lineage>
        <taxon>Eukaryota</taxon>
        <taxon>Fungi</taxon>
        <taxon>Dikarya</taxon>
        <taxon>Basidiomycota</taxon>
        <taxon>Agaricomycotina</taxon>
        <taxon>Agaricomycetes</taxon>
        <taxon>Russulales</taxon>
        <taxon>Bondarzewiaceae</taxon>
        <taxon>Heterobasidion</taxon>
        <taxon>Heterobasidion annosum species complex</taxon>
    </lineage>
</organism>
<dbReference type="RefSeq" id="XP_009548898.1">
    <property type="nucleotide sequence ID" value="XM_009550603.1"/>
</dbReference>
<evidence type="ECO:0000313" key="2">
    <source>
        <dbReference type="Proteomes" id="UP000030671"/>
    </source>
</evidence>
<dbReference type="GeneID" id="20671034"/>
<name>W4JZP8_HETIT</name>
<proteinExistence type="predicted"/>
<dbReference type="InParanoid" id="W4JZP8"/>
<dbReference type="EMBL" id="KI925461">
    <property type="protein sequence ID" value="ETW78565.1"/>
    <property type="molecule type" value="Genomic_DNA"/>
</dbReference>
<accession>W4JZP8</accession>
<gene>
    <name evidence="1" type="ORF">HETIRDRAFT_324231</name>
</gene>